<dbReference type="RefSeq" id="WP_217667841.1">
    <property type="nucleotide sequence ID" value="NZ_JAHRID010000002.1"/>
</dbReference>
<evidence type="ECO:0000313" key="3">
    <source>
        <dbReference type="Proteomes" id="UP000704611"/>
    </source>
</evidence>
<organism evidence="2 3">
    <name type="scientific">Arsukibacterium indicum</name>
    <dbReference type="NCBI Taxonomy" id="2848612"/>
    <lineage>
        <taxon>Bacteria</taxon>
        <taxon>Pseudomonadati</taxon>
        <taxon>Pseudomonadota</taxon>
        <taxon>Gammaproteobacteria</taxon>
        <taxon>Chromatiales</taxon>
        <taxon>Chromatiaceae</taxon>
        <taxon>Arsukibacterium</taxon>
    </lineage>
</organism>
<accession>A0ABS6MI15</accession>
<name>A0ABS6MI15_9GAMM</name>
<gene>
    <name evidence="2" type="ORF">KQY15_04995</name>
</gene>
<comment type="caution">
    <text evidence="2">The sequence shown here is derived from an EMBL/GenBank/DDBJ whole genome shotgun (WGS) entry which is preliminary data.</text>
</comment>
<protein>
    <submittedName>
        <fullName evidence="2">Uncharacterized protein</fullName>
    </submittedName>
</protein>
<keyword evidence="1" id="KW-1133">Transmembrane helix</keyword>
<evidence type="ECO:0000256" key="1">
    <source>
        <dbReference type="SAM" id="Phobius"/>
    </source>
</evidence>
<feature type="transmembrane region" description="Helical" evidence="1">
    <location>
        <begin position="12"/>
        <end position="31"/>
    </location>
</feature>
<sequence>MSRYSWFAPCHPAQLVFGLTIWSIWFVAMYAGLSVACQLAAPASEQGAVNWLNASLFLLTLLVLAVLLALAWRTWRACLQQRKDKNTGGVKHFTGYVSTVLYLASAIATLAGGLPVLVFAPCS</sequence>
<keyword evidence="3" id="KW-1185">Reference proteome</keyword>
<dbReference type="EMBL" id="JAHRID010000002">
    <property type="protein sequence ID" value="MBV2128448.1"/>
    <property type="molecule type" value="Genomic_DNA"/>
</dbReference>
<keyword evidence="1" id="KW-0472">Membrane</keyword>
<feature type="transmembrane region" description="Helical" evidence="1">
    <location>
        <begin position="93"/>
        <end position="120"/>
    </location>
</feature>
<reference evidence="2 3" key="1">
    <citation type="submission" date="2021-06" db="EMBL/GenBank/DDBJ databases">
        <title>Rheinheimera indica sp. nov., isolated from deep-sea sediment.</title>
        <authorList>
            <person name="Wang Z."/>
            <person name="Zhang X.-Y."/>
        </authorList>
    </citation>
    <scope>NUCLEOTIDE SEQUENCE [LARGE SCALE GENOMIC DNA]</scope>
    <source>
        <strain evidence="2 3">SM2107</strain>
    </source>
</reference>
<dbReference type="Proteomes" id="UP000704611">
    <property type="component" value="Unassembled WGS sequence"/>
</dbReference>
<feature type="transmembrane region" description="Helical" evidence="1">
    <location>
        <begin position="51"/>
        <end position="72"/>
    </location>
</feature>
<evidence type="ECO:0000313" key="2">
    <source>
        <dbReference type="EMBL" id="MBV2128448.1"/>
    </source>
</evidence>
<keyword evidence="1" id="KW-0812">Transmembrane</keyword>
<proteinExistence type="predicted"/>